<dbReference type="Proteomes" id="UP000284777">
    <property type="component" value="Unassembled WGS sequence"/>
</dbReference>
<reference evidence="1 2" key="1">
    <citation type="submission" date="2018-08" db="EMBL/GenBank/DDBJ databases">
        <title>A genome reference for cultivated species of the human gut microbiota.</title>
        <authorList>
            <person name="Zou Y."/>
            <person name="Xue W."/>
            <person name="Luo G."/>
        </authorList>
    </citation>
    <scope>NUCLEOTIDE SEQUENCE [LARGE SCALE GENOMIC DNA]</scope>
    <source>
        <strain evidence="1 2">AF05-4</strain>
    </source>
</reference>
<dbReference type="AlphaFoldDB" id="A0A413E205"/>
<evidence type="ECO:0000313" key="2">
    <source>
        <dbReference type="Proteomes" id="UP000284777"/>
    </source>
</evidence>
<gene>
    <name evidence="1" type="ORF">DWV41_09495</name>
</gene>
<sequence>MLQENPNIETSLTDFNLFHRTRLKDIPNNQIYTLDKFKQLCIDAGLNFKELIKRERIRLQKR</sequence>
<protein>
    <submittedName>
        <fullName evidence="1">Uncharacterized protein</fullName>
    </submittedName>
</protein>
<evidence type="ECO:0000313" key="1">
    <source>
        <dbReference type="EMBL" id="RGW96931.1"/>
    </source>
</evidence>
<comment type="caution">
    <text evidence="1">The sequence shown here is derived from an EMBL/GenBank/DDBJ whole genome shotgun (WGS) entry which is preliminary data.</text>
</comment>
<dbReference type="EMBL" id="QSBD01000012">
    <property type="protein sequence ID" value="RGW96931.1"/>
    <property type="molecule type" value="Genomic_DNA"/>
</dbReference>
<organism evidence="1 2">
    <name type="scientific">Bacteroides stercoris</name>
    <dbReference type="NCBI Taxonomy" id="46506"/>
    <lineage>
        <taxon>Bacteria</taxon>
        <taxon>Pseudomonadati</taxon>
        <taxon>Bacteroidota</taxon>
        <taxon>Bacteroidia</taxon>
        <taxon>Bacteroidales</taxon>
        <taxon>Bacteroidaceae</taxon>
        <taxon>Bacteroides</taxon>
    </lineage>
</organism>
<name>A0A413E205_BACSE</name>
<proteinExistence type="predicted"/>
<accession>A0A413E205</accession>